<gene>
    <name evidence="1" type="ORF">DQ356_02360</name>
</gene>
<name>A0A368N2Y2_9FLAO</name>
<dbReference type="InterPro" id="IPR046233">
    <property type="entry name" value="DUF6266"/>
</dbReference>
<proteinExistence type="predicted"/>
<accession>A0A368N2Y2</accession>
<dbReference type="Proteomes" id="UP000252172">
    <property type="component" value="Unassembled WGS sequence"/>
</dbReference>
<dbReference type="Pfam" id="PF19781">
    <property type="entry name" value="DUF6266"/>
    <property type="match status" value="1"/>
</dbReference>
<protein>
    <submittedName>
        <fullName evidence="1">Uncharacterized protein</fullName>
    </submittedName>
</protein>
<evidence type="ECO:0000313" key="2">
    <source>
        <dbReference type="Proteomes" id="UP000252172"/>
    </source>
</evidence>
<sequence length="213" mass="22864">MAEIKKGILGGFSGTVGTVVGTNWRGKDIIKSRPRASRKAPTAKQLEQRVKFSAAVGFLTPLKEVQNAYFGSNSGARSRLNLSVSQMIREAMEMTGDVPQIIFNKVQVTKGELTGLMNPEVAPGTGNVLEFTWEDNSDQAKSSADDVFSTVCYCSDLKEFHLTDGPATRSTMTEQVSMPAAFAGKEVQVYAFLHAADGGIACNSVYLGAVTLQ</sequence>
<reference evidence="1 2" key="1">
    <citation type="submission" date="2018-07" db="EMBL/GenBank/DDBJ databases">
        <title>Chryseobacterium lacus sp. nov., isolated from lake water.</title>
        <authorList>
            <person name="Li C.-M."/>
        </authorList>
    </citation>
    <scope>NUCLEOTIDE SEQUENCE [LARGE SCALE GENOMIC DNA]</scope>
    <source>
        <strain evidence="1 2">YLOS41</strain>
    </source>
</reference>
<dbReference type="OrthoDB" id="821958at2"/>
<organism evidence="1 2">
    <name type="scientific">Chryseobacterium lacus</name>
    <dbReference type="NCBI Taxonomy" id="2058346"/>
    <lineage>
        <taxon>Bacteria</taxon>
        <taxon>Pseudomonadati</taxon>
        <taxon>Bacteroidota</taxon>
        <taxon>Flavobacteriia</taxon>
        <taxon>Flavobacteriales</taxon>
        <taxon>Weeksellaceae</taxon>
        <taxon>Chryseobacterium group</taxon>
        <taxon>Chryseobacterium</taxon>
    </lineage>
</organism>
<dbReference type="AlphaFoldDB" id="A0A368N2Y2"/>
<comment type="caution">
    <text evidence="1">The sequence shown here is derived from an EMBL/GenBank/DDBJ whole genome shotgun (WGS) entry which is preliminary data.</text>
</comment>
<evidence type="ECO:0000313" key="1">
    <source>
        <dbReference type="EMBL" id="RCU43891.1"/>
    </source>
</evidence>
<dbReference type="RefSeq" id="WP_114302873.1">
    <property type="nucleotide sequence ID" value="NZ_QPIE01000002.1"/>
</dbReference>
<keyword evidence="2" id="KW-1185">Reference proteome</keyword>
<dbReference type="EMBL" id="QPIE01000002">
    <property type="protein sequence ID" value="RCU43891.1"/>
    <property type="molecule type" value="Genomic_DNA"/>
</dbReference>